<dbReference type="GO" id="GO:0046872">
    <property type="term" value="F:metal ion binding"/>
    <property type="evidence" value="ECO:0007669"/>
    <property type="project" value="UniProtKB-KW"/>
</dbReference>
<dbReference type="Gene3D" id="3.40.1310.20">
    <property type="match status" value="1"/>
</dbReference>
<keyword evidence="11" id="KW-0190">Covalent protein-DNA linkage</keyword>
<keyword evidence="7" id="KW-0479">Metal-binding</keyword>
<dbReference type="GO" id="GO:0003677">
    <property type="term" value="F:DNA binding"/>
    <property type="evidence" value="ECO:0007669"/>
    <property type="project" value="UniProtKB-KW"/>
</dbReference>
<feature type="compositionally biased region" description="Polar residues" evidence="13">
    <location>
        <begin position="279"/>
        <end position="296"/>
    </location>
</feature>
<evidence type="ECO:0000256" key="3">
    <source>
        <dbReference type="ARBA" id="ARBA00022679"/>
    </source>
</evidence>
<evidence type="ECO:0000256" key="7">
    <source>
        <dbReference type="ARBA" id="ARBA00022723"/>
    </source>
</evidence>
<keyword evidence="5" id="KW-0235">DNA replication</keyword>
<keyword evidence="3" id="KW-0808">Transferase</keyword>
<dbReference type="EMBL" id="MN928924">
    <property type="protein sequence ID" value="QJI53464.1"/>
    <property type="molecule type" value="Genomic_DNA"/>
</dbReference>
<dbReference type="GO" id="GO:0006260">
    <property type="term" value="P:DNA replication"/>
    <property type="evidence" value="ECO:0007669"/>
    <property type="project" value="UniProtKB-KW"/>
</dbReference>
<keyword evidence="2" id="KW-1048">Host nucleus</keyword>
<keyword evidence="9" id="KW-0255">Endonuclease</keyword>
<feature type="region of interest" description="Disordered" evidence="13">
    <location>
        <begin position="279"/>
        <end position="321"/>
    </location>
</feature>
<keyword evidence="12" id="KW-0238">DNA-binding</keyword>
<evidence type="ECO:0000313" key="16">
    <source>
        <dbReference type="EMBL" id="QJI53727.1"/>
    </source>
</evidence>
<keyword evidence="4" id="KW-0548">Nucleotidyltransferase</keyword>
<evidence type="ECO:0000256" key="9">
    <source>
        <dbReference type="ARBA" id="ARBA00022759"/>
    </source>
</evidence>
<dbReference type="PROSITE" id="PS52020">
    <property type="entry name" value="CRESS_DNA_REP"/>
    <property type="match status" value="1"/>
</dbReference>
<name>A0A6M9Z6Y2_9VIRU</name>
<dbReference type="GO" id="GO:0042025">
    <property type="term" value="C:host cell nucleus"/>
    <property type="evidence" value="ECO:0007669"/>
    <property type="project" value="UniProtKB-SubCell"/>
</dbReference>
<dbReference type="GO" id="GO:0016779">
    <property type="term" value="F:nucleotidyltransferase activity"/>
    <property type="evidence" value="ECO:0007669"/>
    <property type="project" value="UniProtKB-KW"/>
</dbReference>
<proteinExistence type="predicted"/>
<evidence type="ECO:0000256" key="12">
    <source>
        <dbReference type="ARBA" id="ARBA00023125"/>
    </source>
</evidence>
<dbReference type="EMBL" id="MT138052">
    <property type="protein sequence ID" value="QKN88863.1"/>
    <property type="molecule type" value="Genomic_DNA"/>
</dbReference>
<dbReference type="GO" id="GO:0016787">
    <property type="term" value="F:hydrolase activity"/>
    <property type="evidence" value="ECO:0007669"/>
    <property type="project" value="UniProtKB-KW"/>
</dbReference>
<evidence type="ECO:0000256" key="5">
    <source>
        <dbReference type="ARBA" id="ARBA00022705"/>
    </source>
</evidence>
<keyword evidence="6" id="KW-0540">Nuclease</keyword>
<dbReference type="InterPro" id="IPR049912">
    <property type="entry name" value="CRESS_DNA_REP"/>
</dbReference>
<keyword evidence="10" id="KW-0378">Hydrolase</keyword>
<evidence type="ECO:0000256" key="13">
    <source>
        <dbReference type="SAM" id="MobiDB-lite"/>
    </source>
</evidence>
<evidence type="ECO:0000256" key="11">
    <source>
        <dbReference type="ARBA" id="ARBA00023124"/>
    </source>
</evidence>
<dbReference type="GO" id="GO:0004519">
    <property type="term" value="F:endonuclease activity"/>
    <property type="evidence" value="ECO:0007669"/>
    <property type="project" value="UniProtKB-KW"/>
</dbReference>
<evidence type="ECO:0000313" key="18">
    <source>
        <dbReference type="EMBL" id="QKN88863.1"/>
    </source>
</evidence>
<evidence type="ECO:0000256" key="10">
    <source>
        <dbReference type="ARBA" id="ARBA00022801"/>
    </source>
</evidence>
<evidence type="ECO:0000256" key="4">
    <source>
        <dbReference type="ARBA" id="ARBA00022695"/>
    </source>
</evidence>
<dbReference type="EMBL" id="MN928957">
    <property type="protein sequence ID" value="QJI53727.1"/>
    <property type="molecule type" value="Genomic_DNA"/>
</dbReference>
<dbReference type="GO" id="GO:0000166">
    <property type="term" value="F:nucleotide binding"/>
    <property type="evidence" value="ECO:0007669"/>
    <property type="project" value="UniProtKB-KW"/>
</dbReference>
<dbReference type="Pfam" id="PF02407">
    <property type="entry name" value="Viral_Rep"/>
    <property type="match status" value="1"/>
</dbReference>
<dbReference type="EMBL" id="MT138050">
    <property type="protein sequence ID" value="QKN88860.1"/>
    <property type="molecule type" value="Genomic_DNA"/>
</dbReference>
<evidence type="ECO:0000259" key="14">
    <source>
        <dbReference type="PROSITE" id="PS52020"/>
    </source>
</evidence>
<evidence type="ECO:0000256" key="1">
    <source>
        <dbReference type="ARBA" id="ARBA00004147"/>
    </source>
</evidence>
<reference evidence="18" key="3">
    <citation type="submission" date="2020-01" db="EMBL/GenBank/DDBJ databases">
        <title>Viral genomes from wild and zoo birds in China.</title>
        <authorList>
            <person name="Yao Y."/>
            <person name="Shan T."/>
            <person name="Yang S."/>
            <person name="Zhang W."/>
        </authorList>
    </citation>
    <scope>NUCLEOTIDE SEQUENCE</scope>
    <source>
        <strain evidence="17">Zftfla01cir2</strain>
        <strain evidence="18">Zftfla02cir1</strain>
    </source>
</reference>
<comment type="subcellular location">
    <subcellularLocation>
        <location evidence="1">Host nucleus</location>
    </subcellularLocation>
</comment>
<protein>
    <submittedName>
        <fullName evidence="18">Replication-associated protein</fullName>
    </submittedName>
</protein>
<organism evidence="18">
    <name type="scientific">Cressdnaviricota sp</name>
    <dbReference type="NCBI Taxonomy" id="2748378"/>
    <lineage>
        <taxon>Viruses</taxon>
        <taxon>Monodnaviria</taxon>
        <taxon>Shotokuvirae</taxon>
        <taxon>Cressdnaviricota</taxon>
    </lineage>
</organism>
<evidence type="ECO:0000256" key="8">
    <source>
        <dbReference type="ARBA" id="ARBA00022741"/>
    </source>
</evidence>
<evidence type="ECO:0000313" key="17">
    <source>
        <dbReference type="EMBL" id="QKN88860.1"/>
    </source>
</evidence>
<accession>A0A6M9Z6Y2</accession>
<evidence type="ECO:0000313" key="15">
    <source>
        <dbReference type="EMBL" id="QJI53464.1"/>
    </source>
</evidence>
<evidence type="ECO:0000256" key="6">
    <source>
        <dbReference type="ARBA" id="ARBA00022722"/>
    </source>
</evidence>
<reference evidence="16" key="2">
    <citation type="submission" date="2020-01" db="EMBL/GenBank/DDBJ databases">
        <title>Viral genomes from wild and zoo birds in China.</title>
        <authorList>
            <person name="Liu Q."/>
            <person name="Shan T."/>
            <person name="Yang S."/>
            <person name="Zhang W."/>
        </authorList>
    </citation>
    <scope>NUCLEOTIDE SEQUENCE</scope>
    <source>
        <strain evidence="16">Fla05cir1nc</strain>
    </source>
</reference>
<evidence type="ECO:0000256" key="2">
    <source>
        <dbReference type="ARBA" id="ARBA00022562"/>
    </source>
</evidence>
<sequence>MATKGKRWCFTINNPETERPTWNPDTMEYLIWELEVGEQGTPHIQGFVHFKKDRVTLAGIKKIISARGNYRLADGSDIQNQKYCSKARTETMTDWEEHGKPSEKGQGHRTDLDKATAMIAEGATLREVATMHMSTFVRYSAGLAMLRNHVSDPDRSKRNVRSVVLWGNTATGKTHRVRMQYPMVYLVRPGRGPFDTYDNELTIMFDEFKPEDWPITEMNMYLDVWPCSLNCRYFNKVAAWTRIFICSNIDPADWWPNEPIRVRDAFFRRINVIYQVESQDQTTELNPAPTEPSSPTEILAPDSQPSSPSRKRQRSPAPESP</sequence>
<reference evidence="15" key="1">
    <citation type="submission" date="2020-01" db="EMBL/GenBank/DDBJ databases">
        <title>Novel CRESS-DNA virus.</title>
        <authorList>
            <person name="Liu Q."/>
            <person name="Shan T."/>
            <person name="Yang S."/>
            <person name="Zhang W."/>
        </authorList>
    </citation>
    <scope>NUCLEOTIDE SEQUENCE</scope>
    <source>
        <strain evidence="15">Fla07cir2</strain>
    </source>
</reference>
<feature type="domain" description="CRESS-DNA virus Rep endonuclease" evidence="14">
    <location>
        <begin position="2"/>
        <end position="101"/>
    </location>
</feature>
<keyword evidence="8" id="KW-0547">Nucleotide-binding</keyword>